<comment type="function">
    <text evidence="1">Could be involved in insertion of integral membrane proteins into the membrane.</text>
</comment>
<accession>A0A383S8M5</accession>
<name>A0A383S8M5_9ACTN</name>
<evidence type="ECO:0000313" key="6">
    <source>
        <dbReference type="Proteomes" id="UP000279336"/>
    </source>
</evidence>
<dbReference type="AlphaFoldDB" id="A0A383S8M5"/>
<feature type="compositionally biased region" description="Basic and acidic residues" evidence="2">
    <location>
        <begin position="84"/>
        <end position="95"/>
    </location>
</feature>
<reference evidence="3 6" key="3">
    <citation type="submission" date="2018-10" db="EMBL/GenBank/DDBJ databases">
        <title>Propionibacterium australiense Genome Sequencing and Assembly.</title>
        <authorList>
            <person name="Bernier A.-M."/>
            <person name="Bernard K."/>
        </authorList>
    </citation>
    <scope>NUCLEOTIDE SEQUENCE [LARGE SCALE GENOMIC DNA]</scope>
    <source>
        <strain evidence="3 6">NML98A078</strain>
    </source>
</reference>
<dbReference type="RefSeq" id="WP_119161959.1">
    <property type="nucleotide sequence ID" value="NZ_LR134442.1"/>
</dbReference>
<dbReference type="PANTHER" id="PTHR33383:SF1">
    <property type="entry name" value="MEMBRANE PROTEIN INSERTION EFFICIENCY FACTOR-RELATED"/>
    <property type="match status" value="1"/>
</dbReference>
<dbReference type="InterPro" id="IPR002696">
    <property type="entry name" value="Membr_insert_effic_factor_YidD"/>
</dbReference>
<keyword evidence="1" id="KW-1003">Cell membrane</keyword>
<evidence type="ECO:0000313" key="3">
    <source>
        <dbReference type="EMBL" id="RLP08601.1"/>
    </source>
</evidence>
<dbReference type="EMBL" id="RCIW01000013">
    <property type="protein sequence ID" value="RLP08601.1"/>
    <property type="molecule type" value="Genomic_DNA"/>
</dbReference>
<dbReference type="PANTHER" id="PTHR33383">
    <property type="entry name" value="MEMBRANE PROTEIN INSERTION EFFICIENCY FACTOR-RELATED"/>
    <property type="match status" value="1"/>
</dbReference>
<evidence type="ECO:0000256" key="1">
    <source>
        <dbReference type="HAMAP-Rule" id="MF_00386"/>
    </source>
</evidence>
<comment type="subcellular location">
    <subcellularLocation>
        <location evidence="1">Cell membrane</location>
        <topology evidence="1">Peripheral membrane protein</topology>
        <orientation evidence="1">Cytoplasmic side</orientation>
    </subcellularLocation>
</comment>
<reference evidence="4" key="1">
    <citation type="submission" date="2018-08" db="EMBL/GenBank/DDBJ databases">
        <authorList>
            <person name="Ferrada E.E."/>
            <person name="Latorre B.A."/>
        </authorList>
    </citation>
    <scope>NUCLEOTIDE SEQUENCE [LARGE SCALE GENOMIC DNA]</scope>
    <source>
        <strain evidence="4">Propionibacterium_australiense1</strain>
    </source>
</reference>
<dbReference type="NCBIfam" id="TIGR00278">
    <property type="entry name" value="membrane protein insertion efficiency factor YidD"/>
    <property type="match status" value="1"/>
</dbReference>
<dbReference type="EMBL" id="UNQJ01000010">
    <property type="protein sequence ID" value="SYZ33616.1"/>
    <property type="molecule type" value="Genomic_DNA"/>
</dbReference>
<dbReference type="Proteomes" id="UP000279336">
    <property type="component" value="Unassembled WGS sequence"/>
</dbReference>
<dbReference type="OrthoDB" id="9801753at2"/>
<keyword evidence="1" id="KW-0472">Membrane</keyword>
<dbReference type="Pfam" id="PF01809">
    <property type="entry name" value="YidD"/>
    <property type="match status" value="1"/>
</dbReference>
<gene>
    <name evidence="3" type="primary">yidD</name>
    <name evidence="3" type="ORF">D7U36_09165</name>
    <name evidence="4" type="ORF">PROPAUS_1535</name>
</gene>
<dbReference type="Proteomes" id="UP000263928">
    <property type="component" value="Unassembled WGS sequence"/>
</dbReference>
<dbReference type="GO" id="GO:0005886">
    <property type="term" value="C:plasma membrane"/>
    <property type="evidence" value="ECO:0007669"/>
    <property type="project" value="UniProtKB-SubCell"/>
</dbReference>
<proteinExistence type="inferred from homology"/>
<evidence type="ECO:0000256" key="2">
    <source>
        <dbReference type="SAM" id="MobiDB-lite"/>
    </source>
</evidence>
<dbReference type="HAMAP" id="MF_00386">
    <property type="entry name" value="UPF0161_YidD"/>
    <property type="match status" value="1"/>
</dbReference>
<comment type="similarity">
    <text evidence="1">Belongs to the UPF0161 family.</text>
</comment>
<evidence type="ECO:0000313" key="5">
    <source>
        <dbReference type="Proteomes" id="UP000263928"/>
    </source>
</evidence>
<organism evidence="4 5">
    <name type="scientific">Propionibacterium australiense</name>
    <dbReference type="NCBI Taxonomy" id="119981"/>
    <lineage>
        <taxon>Bacteria</taxon>
        <taxon>Bacillati</taxon>
        <taxon>Actinomycetota</taxon>
        <taxon>Actinomycetes</taxon>
        <taxon>Propionibacteriales</taxon>
        <taxon>Propionibacteriaceae</taxon>
        <taxon>Propionibacterium</taxon>
    </lineage>
</organism>
<feature type="region of interest" description="Disordered" evidence="2">
    <location>
        <begin position="84"/>
        <end position="106"/>
    </location>
</feature>
<sequence length="106" mass="11988">MKHLLIVFVKGWRTVISPLYGEVCKYYPTCSAYGLEALRLHGAVKGSWLIVRRLVRCHPWSMGGIDPVPGSPLESRLRAEADNDIRGIRPDEHSPVNENDECISMR</sequence>
<evidence type="ECO:0000313" key="4">
    <source>
        <dbReference type="EMBL" id="SYZ33616.1"/>
    </source>
</evidence>
<keyword evidence="5" id="KW-1185">Reference proteome</keyword>
<dbReference type="SMART" id="SM01234">
    <property type="entry name" value="Haemolytic"/>
    <property type="match status" value="1"/>
</dbReference>
<protein>
    <recommendedName>
        <fullName evidence="1">Putative membrane protein insertion efficiency factor</fullName>
    </recommendedName>
</protein>
<reference evidence="5" key="2">
    <citation type="submission" date="2018-08" db="EMBL/GenBank/DDBJ databases">
        <authorList>
            <person name="Hornung B."/>
        </authorList>
    </citation>
    <scope>NUCLEOTIDE SEQUENCE [LARGE SCALE GENOMIC DNA]</scope>
</reference>